<feature type="domain" description="Myb-like" evidence="8">
    <location>
        <begin position="94"/>
        <end position="140"/>
    </location>
</feature>
<dbReference type="Proteomes" id="UP000008311">
    <property type="component" value="Unassembled WGS sequence"/>
</dbReference>
<organism evidence="10 11">
    <name type="scientific">Ricinus communis</name>
    <name type="common">Castor bean</name>
    <dbReference type="NCBI Taxonomy" id="3988"/>
    <lineage>
        <taxon>Eukaryota</taxon>
        <taxon>Viridiplantae</taxon>
        <taxon>Streptophyta</taxon>
        <taxon>Embryophyta</taxon>
        <taxon>Tracheophyta</taxon>
        <taxon>Spermatophyta</taxon>
        <taxon>Magnoliopsida</taxon>
        <taxon>eudicotyledons</taxon>
        <taxon>Gunneridae</taxon>
        <taxon>Pentapetalae</taxon>
        <taxon>rosids</taxon>
        <taxon>fabids</taxon>
        <taxon>Malpighiales</taxon>
        <taxon>Euphorbiaceae</taxon>
        <taxon>Acalyphoideae</taxon>
        <taxon>Acalypheae</taxon>
        <taxon>Ricinus</taxon>
    </lineage>
</organism>
<dbReference type="InterPro" id="IPR050560">
    <property type="entry name" value="MYB_TF"/>
</dbReference>
<evidence type="ECO:0000256" key="2">
    <source>
        <dbReference type="ARBA" id="ARBA00022737"/>
    </source>
</evidence>
<evidence type="ECO:0000256" key="3">
    <source>
        <dbReference type="ARBA" id="ARBA00023015"/>
    </source>
</evidence>
<evidence type="ECO:0000256" key="5">
    <source>
        <dbReference type="ARBA" id="ARBA00023163"/>
    </source>
</evidence>
<dbReference type="FunFam" id="1.10.10.60:FF:000356">
    <property type="entry name" value="MYB transcription factor"/>
    <property type="match status" value="1"/>
</dbReference>
<dbReference type="EMBL" id="EQ974314">
    <property type="protein sequence ID" value="EEF30526.1"/>
    <property type="molecule type" value="Genomic_DNA"/>
</dbReference>
<dbReference type="InParanoid" id="B9T0S9"/>
<dbReference type="eggNOG" id="KOG0048">
    <property type="taxonomic scope" value="Eukaryota"/>
</dbReference>
<dbReference type="InterPro" id="IPR001005">
    <property type="entry name" value="SANT/Myb"/>
</dbReference>
<keyword evidence="2" id="KW-0677">Repeat</keyword>
<dbReference type="GO" id="GO:0005634">
    <property type="term" value="C:nucleus"/>
    <property type="evidence" value="ECO:0000318"/>
    <property type="project" value="GO_Central"/>
</dbReference>
<evidence type="ECO:0000256" key="7">
    <source>
        <dbReference type="SAM" id="MobiDB-lite"/>
    </source>
</evidence>
<feature type="compositionally biased region" description="Low complexity" evidence="7">
    <location>
        <begin position="345"/>
        <end position="355"/>
    </location>
</feature>
<dbReference type="PANTHER" id="PTHR45614:SF259">
    <property type="entry name" value="MYB DOMAIN PROTEIN 89-RELATED"/>
    <property type="match status" value="1"/>
</dbReference>
<dbReference type="Pfam" id="PF00249">
    <property type="entry name" value="Myb_DNA-binding"/>
    <property type="match status" value="2"/>
</dbReference>
<evidence type="ECO:0000256" key="6">
    <source>
        <dbReference type="ARBA" id="ARBA00023242"/>
    </source>
</evidence>
<dbReference type="GO" id="GO:0006355">
    <property type="term" value="P:regulation of DNA-templated transcription"/>
    <property type="evidence" value="ECO:0000318"/>
    <property type="project" value="GO_Central"/>
</dbReference>
<protein>
    <submittedName>
        <fullName evidence="10">R2r3-myb transcription factor, putative</fullName>
    </submittedName>
</protein>
<evidence type="ECO:0000313" key="11">
    <source>
        <dbReference type="Proteomes" id="UP000008311"/>
    </source>
</evidence>
<keyword evidence="4" id="KW-0238">DNA-binding</keyword>
<gene>
    <name evidence="10" type="ORF">RCOM_0340090</name>
</gene>
<name>B9T0S9_RICCO</name>
<dbReference type="SUPFAM" id="SSF46689">
    <property type="entry name" value="Homeodomain-like"/>
    <property type="match status" value="1"/>
</dbReference>
<dbReference type="PROSITE" id="PS51294">
    <property type="entry name" value="HTH_MYB"/>
    <property type="match status" value="2"/>
</dbReference>
<feature type="domain" description="HTH myb-type" evidence="9">
    <location>
        <begin position="89"/>
        <end position="140"/>
    </location>
</feature>
<dbReference type="GO" id="GO:0000981">
    <property type="term" value="F:DNA-binding transcription factor activity, RNA polymerase II-specific"/>
    <property type="evidence" value="ECO:0000318"/>
    <property type="project" value="GO_Central"/>
</dbReference>
<proteinExistence type="predicted"/>
<dbReference type="InterPro" id="IPR009057">
    <property type="entry name" value="Homeodomain-like_sf"/>
</dbReference>
<keyword evidence="3" id="KW-0805">Transcription regulation</keyword>
<dbReference type="Gene3D" id="1.10.10.60">
    <property type="entry name" value="Homeodomain-like"/>
    <property type="match status" value="2"/>
</dbReference>
<feature type="region of interest" description="Disordered" evidence="7">
    <location>
        <begin position="332"/>
        <end position="355"/>
    </location>
</feature>
<dbReference type="InterPro" id="IPR017930">
    <property type="entry name" value="Myb_dom"/>
</dbReference>
<comment type="subcellular location">
    <subcellularLocation>
        <location evidence="1">Nucleus</location>
    </subcellularLocation>
</comment>
<keyword evidence="11" id="KW-1185">Reference proteome</keyword>
<accession>B9T0S9</accession>
<keyword evidence="6" id="KW-0539">Nucleus</keyword>
<dbReference type="CDD" id="cd00167">
    <property type="entry name" value="SANT"/>
    <property type="match status" value="2"/>
</dbReference>
<evidence type="ECO:0000256" key="4">
    <source>
        <dbReference type="ARBA" id="ARBA00023125"/>
    </source>
</evidence>
<dbReference type="PROSITE" id="PS50090">
    <property type="entry name" value="MYB_LIKE"/>
    <property type="match status" value="2"/>
</dbReference>
<feature type="domain" description="HTH myb-type" evidence="9">
    <location>
        <begin position="141"/>
        <end position="195"/>
    </location>
</feature>
<dbReference type="AlphaFoldDB" id="B9T0S9"/>
<dbReference type="FunFam" id="1.10.10.60:FF:000060">
    <property type="entry name" value="MYB transcription factor"/>
    <property type="match status" value="1"/>
</dbReference>
<reference evidence="11" key="1">
    <citation type="journal article" date="2010" name="Nat. Biotechnol.">
        <title>Draft genome sequence of the oilseed species Ricinus communis.</title>
        <authorList>
            <person name="Chan A.P."/>
            <person name="Crabtree J."/>
            <person name="Zhao Q."/>
            <person name="Lorenzi H."/>
            <person name="Orvis J."/>
            <person name="Puiu D."/>
            <person name="Melake-Berhan A."/>
            <person name="Jones K.M."/>
            <person name="Redman J."/>
            <person name="Chen G."/>
            <person name="Cahoon E.B."/>
            <person name="Gedil M."/>
            <person name="Stanke M."/>
            <person name="Haas B.J."/>
            <person name="Wortman J.R."/>
            <person name="Fraser-Liggett C.M."/>
            <person name="Ravel J."/>
            <person name="Rabinowicz P.D."/>
        </authorList>
    </citation>
    <scope>NUCLEOTIDE SEQUENCE [LARGE SCALE GENOMIC DNA]</scope>
    <source>
        <strain evidence="11">cv. Hale</strain>
    </source>
</reference>
<evidence type="ECO:0000313" key="10">
    <source>
        <dbReference type="EMBL" id="EEF30526.1"/>
    </source>
</evidence>
<dbReference type="GO" id="GO:0000978">
    <property type="term" value="F:RNA polymerase II cis-regulatory region sequence-specific DNA binding"/>
    <property type="evidence" value="ECO:0000318"/>
    <property type="project" value="GO_Central"/>
</dbReference>
<evidence type="ECO:0000256" key="1">
    <source>
        <dbReference type="ARBA" id="ARBA00004123"/>
    </source>
</evidence>
<evidence type="ECO:0000259" key="9">
    <source>
        <dbReference type="PROSITE" id="PS51294"/>
    </source>
</evidence>
<evidence type="ECO:0000259" key="8">
    <source>
        <dbReference type="PROSITE" id="PS50090"/>
    </source>
</evidence>
<feature type="domain" description="Myb-like" evidence="8">
    <location>
        <begin position="141"/>
        <end position="191"/>
    </location>
</feature>
<dbReference type="STRING" id="3988.B9T0S9"/>
<dbReference type="PANTHER" id="PTHR45614">
    <property type="entry name" value="MYB PROTEIN-RELATED"/>
    <property type="match status" value="1"/>
</dbReference>
<keyword evidence="5" id="KW-0804">Transcription</keyword>
<sequence length="388" mass="42527">METFRDMGSLSLVPIINSVPVPVPPLKNICYCKVFDNKVDHQIEFSLMARCCTSCLDSNQNSEAVDDRECNVDKGSGGAEVVKMDYGLSKVCARGHWKPAEDAKLKELVSLYGPQNWNLIAAKLQGRSGKSCRLRWFNQLDPRINRCAFSEEEEERLVAAHRIHGNKWALISKLFPGRTDNAVKNHWHVIMARKYRQQSVAYRRKILTRSTQTKVEHGNGSGSSRIGSLKLCSGSISRPSNLQFATSNAGASNGSCDNTTSEVAAENGRVMFVRSSNLLSFPHGSCADHTSFDFFPGGHNGCEILSHKEHCNMPKDGTTFTVFHTMQQSSNHHFSADHMASPPASQVSISGPSSSSSLSSIAENKAISHFETTVSSPPFIDFLGIGAS</sequence>
<dbReference type="SMART" id="SM00717">
    <property type="entry name" value="SANT"/>
    <property type="match status" value="2"/>
</dbReference>